<sequence>MAPSMKRIAVFGSTGQTGLCCLHAAVKKGLETTAFVRDPEKIPEELKGKVKIVQGDVLNTQDVAKCLEGQDGVVVALGTRNDTSPTTDLSTGLQNILNEMEKAHIKRVSVCISAFLFWERSKVPSVFQALTEDHDRMLQYLKASNREWIAVLPPHIADEPGTNGKYQVEHGKGPGRVISKWDLGEFLVQSLSADEHIHQECGICRP</sequence>
<dbReference type="InterPro" id="IPR051606">
    <property type="entry name" value="Polyketide_Oxido-like"/>
</dbReference>
<evidence type="ECO:0000259" key="1">
    <source>
        <dbReference type="Pfam" id="PF13460"/>
    </source>
</evidence>
<dbReference type="Proteomes" id="UP000677054">
    <property type="component" value="Unassembled WGS sequence"/>
</dbReference>
<name>A0A7R8ZZR5_9CRUS</name>
<dbReference type="Pfam" id="PF13460">
    <property type="entry name" value="NAD_binding_10"/>
    <property type="match status" value="1"/>
</dbReference>
<keyword evidence="3" id="KW-1185">Reference proteome</keyword>
<dbReference type="InterPro" id="IPR036291">
    <property type="entry name" value="NAD(P)-bd_dom_sf"/>
</dbReference>
<dbReference type="SUPFAM" id="SSF51735">
    <property type="entry name" value="NAD(P)-binding Rossmann-fold domains"/>
    <property type="match status" value="1"/>
</dbReference>
<evidence type="ECO:0000313" key="2">
    <source>
        <dbReference type="EMBL" id="CAD7240532.1"/>
    </source>
</evidence>
<proteinExistence type="predicted"/>
<dbReference type="EMBL" id="CAJPEV010000039">
    <property type="protein sequence ID" value="CAG0879361.1"/>
    <property type="molecule type" value="Genomic_DNA"/>
</dbReference>
<dbReference type="CDD" id="cd05244">
    <property type="entry name" value="BVR-B_like_SDR_a"/>
    <property type="match status" value="1"/>
</dbReference>
<feature type="domain" description="NAD(P)-binding" evidence="1">
    <location>
        <begin position="12"/>
        <end position="192"/>
    </location>
</feature>
<dbReference type="GO" id="GO:0042602">
    <property type="term" value="F:riboflavin reductase (NADPH) activity"/>
    <property type="evidence" value="ECO:0007669"/>
    <property type="project" value="TreeGrafter"/>
</dbReference>
<dbReference type="InterPro" id="IPR016040">
    <property type="entry name" value="NAD(P)-bd_dom"/>
</dbReference>
<dbReference type="Gene3D" id="3.40.50.720">
    <property type="entry name" value="NAD(P)-binding Rossmann-like Domain"/>
    <property type="match status" value="1"/>
</dbReference>
<reference evidence="2" key="1">
    <citation type="submission" date="2020-11" db="EMBL/GenBank/DDBJ databases">
        <authorList>
            <person name="Tran Van P."/>
        </authorList>
    </citation>
    <scope>NUCLEOTIDE SEQUENCE</scope>
</reference>
<organism evidence="2">
    <name type="scientific">Darwinula stevensoni</name>
    <dbReference type="NCBI Taxonomy" id="69355"/>
    <lineage>
        <taxon>Eukaryota</taxon>
        <taxon>Metazoa</taxon>
        <taxon>Ecdysozoa</taxon>
        <taxon>Arthropoda</taxon>
        <taxon>Crustacea</taxon>
        <taxon>Oligostraca</taxon>
        <taxon>Ostracoda</taxon>
        <taxon>Podocopa</taxon>
        <taxon>Podocopida</taxon>
        <taxon>Darwinulocopina</taxon>
        <taxon>Darwinuloidea</taxon>
        <taxon>Darwinulidae</taxon>
        <taxon>Darwinula</taxon>
    </lineage>
</organism>
<accession>A0A7R8ZZR5</accession>
<dbReference type="AlphaFoldDB" id="A0A7R8ZZR5"/>
<gene>
    <name evidence="2" type="ORF">DSTB1V02_LOCUS553</name>
</gene>
<dbReference type="GO" id="GO:0004074">
    <property type="term" value="F:biliverdin reductase [NAD(P)H] activity"/>
    <property type="evidence" value="ECO:0007669"/>
    <property type="project" value="TreeGrafter"/>
</dbReference>
<dbReference type="EMBL" id="LR899556">
    <property type="protein sequence ID" value="CAD7240532.1"/>
    <property type="molecule type" value="Genomic_DNA"/>
</dbReference>
<dbReference type="PANTHER" id="PTHR43355:SF2">
    <property type="entry name" value="FLAVIN REDUCTASE (NADPH)"/>
    <property type="match status" value="1"/>
</dbReference>
<dbReference type="OrthoDB" id="419598at2759"/>
<dbReference type="PANTHER" id="PTHR43355">
    <property type="entry name" value="FLAVIN REDUCTASE (NADPH)"/>
    <property type="match status" value="1"/>
</dbReference>
<evidence type="ECO:0000313" key="3">
    <source>
        <dbReference type="Proteomes" id="UP000677054"/>
    </source>
</evidence>
<protein>
    <recommendedName>
        <fullName evidence="1">NAD(P)-binding domain-containing protein</fullName>
    </recommendedName>
</protein>